<dbReference type="InterPro" id="IPR042099">
    <property type="entry name" value="ANL_N_sf"/>
</dbReference>
<reference evidence="3 4" key="1">
    <citation type="submission" date="2014-01" db="EMBL/GenBank/DDBJ databases">
        <authorList>
            <person name="Dobos K."/>
            <person name="Lenaerts A."/>
            <person name="Ordway D."/>
            <person name="DeGroote M.A."/>
            <person name="Parker T."/>
            <person name="Sizemore C."/>
            <person name="Tallon L.J."/>
            <person name="Sadzewicz L.K."/>
            <person name="Sengamalay N."/>
            <person name="Fraser C.M."/>
            <person name="Hine E."/>
            <person name="Shefchek K.A."/>
            <person name="Das S.P."/>
            <person name="Tettelin H."/>
        </authorList>
    </citation>
    <scope>NUCLEOTIDE SEQUENCE [LARGE SCALE GENOMIC DNA]</scope>
    <source>
        <strain evidence="3 4">Harvey</strain>
    </source>
</reference>
<feature type="compositionally biased region" description="Gly residues" evidence="1">
    <location>
        <begin position="140"/>
        <end position="155"/>
    </location>
</feature>
<dbReference type="Proteomes" id="UP000020681">
    <property type="component" value="Unassembled WGS sequence"/>
</dbReference>
<comment type="caution">
    <text evidence="3">The sequence shown here is derived from an EMBL/GenBank/DDBJ whole genome shotgun (WGS) entry which is preliminary data.</text>
</comment>
<protein>
    <submittedName>
        <fullName evidence="3">AMP-binding enzyme family protein</fullName>
    </submittedName>
</protein>
<feature type="domain" description="AMP-dependent synthetase/ligase" evidence="2">
    <location>
        <begin position="188"/>
        <end position="301"/>
    </location>
</feature>
<evidence type="ECO:0000256" key="1">
    <source>
        <dbReference type="SAM" id="MobiDB-lite"/>
    </source>
</evidence>
<gene>
    <name evidence="3" type="ORF">I551_7825</name>
</gene>
<name>A0ABN0QM39_MYCUL</name>
<sequence>METIGQSACGCRVAGRCRLCGHGGDSSGVLVAGGLITTLIGCPAVSKTGSLSDDSLRLSSGGYGVGRHHRDSIAVDYRLVAGQYWTTRTDHRQGADQVPTAPVIPGGSARDGIGLDHRRPGSARARRDPTLRLGRRPSAGGSGGAGGGPAVGGNRGHLHRRSCRGQLSRPGPPGRRPRRAADSGRPAAGERVALRSGSNLEFVVALLAASRANLIVVPLDPALPVAYQRARAGAAGARVVLIDGTGPGDRDEPAVRWWPIAVSVARDTGILSVHLDAAGEPTAVASAPQGLRADDAMIMFTGEPRGCRRWFPGRAPTSPPRYGPSSRDTG</sequence>
<dbReference type="SUPFAM" id="SSF56801">
    <property type="entry name" value="Acetyl-CoA synthetase-like"/>
    <property type="match status" value="1"/>
</dbReference>
<evidence type="ECO:0000313" key="3">
    <source>
        <dbReference type="EMBL" id="EUA85758.1"/>
    </source>
</evidence>
<accession>A0ABN0QM39</accession>
<dbReference type="EMBL" id="JAOL01000189">
    <property type="protein sequence ID" value="EUA85758.1"/>
    <property type="molecule type" value="Genomic_DNA"/>
</dbReference>
<evidence type="ECO:0000259" key="2">
    <source>
        <dbReference type="Pfam" id="PF00501"/>
    </source>
</evidence>
<keyword evidence="4" id="KW-1185">Reference proteome</keyword>
<dbReference type="InterPro" id="IPR000873">
    <property type="entry name" value="AMP-dep_synth/lig_dom"/>
</dbReference>
<feature type="compositionally biased region" description="Basic and acidic residues" evidence="1">
    <location>
        <begin position="113"/>
        <end position="130"/>
    </location>
</feature>
<dbReference type="Gene3D" id="3.40.50.12780">
    <property type="entry name" value="N-terminal domain of ligase-like"/>
    <property type="match status" value="1"/>
</dbReference>
<proteinExistence type="predicted"/>
<evidence type="ECO:0000313" key="4">
    <source>
        <dbReference type="Proteomes" id="UP000020681"/>
    </source>
</evidence>
<dbReference type="Pfam" id="PF00501">
    <property type="entry name" value="AMP-binding"/>
    <property type="match status" value="1"/>
</dbReference>
<feature type="region of interest" description="Disordered" evidence="1">
    <location>
        <begin position="90"/>
        <end position="190"/>
    </location>
</feature>
<feature type="region of interest" description="Disordered" evidence="1">
    <location>
        <begin position="309"/>
        <end position="330"/>
    </location>
</feature>
<organism evidence="3 4">
    <name type="scientific">Mycobacterium ulcerans str. Harvey</name>
    <dbReference type="NCBI Taxonomy" id="1299332"/>
    <lineage>
        <taxon>Bacteria</taxon>
        <taxon>Bacillati</taxon>
        <taxon>Actinomycetota</taxon>
        <taxon>Actinomycetes</taxon>
        <taxon>Mycobacteriales</taxon>
        <taxon>Mycobacteriaceae</taxon>
        <taxon>Mycobacterium</taxon>
        <taxon>Mycobacterium ulcerans group</taxon>
    </lineage>
</organism>